<keyword evidence="1" id="KW-1133">Transmembrane helix</keyword>
<name>A0A1A9Z1Y0_GLOPL</name>
<feature type="transmembrane region" description="Helical" evidence="1">
    <location>
        <begin position="21"/>
        <end position="40"/>
    </location>
</feature>
<organism evidence="2 3">
    <name type="scientific">Glossina pallidipes</name>
    <name type="common">Tsetse fly</name>
    <dbReference type="NCBI Taxonomy" id="7398"/>
    <lineage>
        <taxon>Eukaryota</taxon>
        <taxon>Metazoa</taxon>
        <taxon>Ecdysozoa</taxon>
        <taxon>Arthropoda</taxon>
        <taxon>Hexapoda</taxon>
        <taxon>Insecta</taxon>
        <taxon>Pterygota</taxon>
        <taxon>Neoptera</taxon>
        <taxon>Endopterygota</taxon>
        <taxon>Diptera</taxon>
        <taxon>Brachycera</taxon>
        <taxon>Muscomorpha</taxon>
        <taxon>Hippoboscoidea</taxon>
        <taxon>Glossinidae</taxon>
        <taxon>Glossina</taxon>
    </lineage>
</organism>
<keyword evidence="1" id="KW-0472">Membrane</keyword>
<reference evidence="2" key="2">
    <citation type="submission" date="2020-05" db="UniProtKB">
        <authorList>
            <consortium name="EnsemblMetazoa"/>
        </authorList>
    </citation>
    <scope>IDENTIFICATION</scope>
    <source>
        <strain evidence="2">IAEA</strain>
    </source>
</reference>
<evidence type="ECO:0000313" key="3">
    <source>
        <dbReference type="Proteomes" id="UP000092445"/>
    </source>
</evidence>
<dbReference type="VEuPathDB" id="VectorBase:GPAI001219"/>
<keyword evidence="1" id="KW-0812">Transmembrane</keyword>
<keyword evidence="3" id="KW-1185">Reference proteome</keyword>
<sequence>MNCEKAVYSIRAALKVKRAMVPSNVVVISLVSFSKILPLYHSTLHFRSDCFKLINNSKDLFSITFTSVSSDISFVLIVTLDDLLTTSSPLYHVTFGSGLALQRHFMVMKVPDSFGMIRVVVDSVGATAAISAAIVAVSCRKVTNDG</sequence>
<dbReference type="Proteomes" id="UP000092445">
    <property type="component" value="Unassembled WGS sequence"/>
</dbReference>
<evidence type="ECO:0000256" key="1">
    <source>
        <dbReference type="SAM" id="Phobius"/>
    </source>
</evidence>
<dbReference type="AlphaFoldDB" id="A0A1A9Z1Y0"/>
<accession>A0A1A9Z1Y0</accession>
<protein>
    <submittedName>
        <fullName evidence="2">Uncharacterized protein</fullName>
    </submittedName>
</protein>
<evidence type="ECO:0000313" key="2">
    <source>
        <dbReference type="EnsemblMetazoa" id="GPAI001219-PA"/>
    </source>
</evidence>
<proteinExistence type="predicted"/>
<reference evidence="3" key="1">
    <citation type="submission" date="2014-03" db="EMBL/GenBank/DDBJ databases">
        <authorList>
            <person name="Aksoy S."/>
            <person name="Warren W."/>
            <person name="Wilson R.K."/>
        </authorList>
    </citation>
    <scope>NUCLEOTIDE SEQUENCE [LARGE SCALE GENOMIC DNA]</scope>
    <source>
        <strain evidence="3">IAEA</strain>
    </source>
</reference>
<dbReference type="EnsemblMetazoa" id="GPAI001219-RA">
    <property type="protein sequence ID" value="GPAI001219-PA"/>
    <property type="gene ID" value="GPAI001219"/>
</dbReference>